<comment type="catalytic activity">
    <reaction evidence="17">
        <text>a phosphate monoester + H2O = an alcohol + phosphate</text>
        <dbReference type="Rhea" id="RHEA:15017"/>
        <dbReference type="ChEBI" id="CHEBI:15377"/>
        <dbReference type="ChEBI" id="CHEBI:30879"/>
        <dbReference type="ChEBI" id="CHEBI:43474"/>
        <dbReference type="ChEBI" id="CHEBI:67140"/>
        <dbReference type="EC" id="3.1.3.1"/>
    </reaction>
</comment>
<evidence type="ECO:0000313" key="20">
    <source>
        <dbReference type="Proteomes" id="UP000694620"/>
    </source>
</evidence>
<gene>
    <name evidence="19" type="primary">ALPP</name>
    <name evidence="19" type="synonym">LOC114646730</name>
</gene>
<keyword evidence="9 15" id="KW-0862">Zinc</keyword>
<evidence type="ECO:0000256" key="10">
    <source>
        <dbReference type="ARBA" id="ARBA00022842"/>
    </source>
</evidence>
<keyword evidence="8 17" id="KW-0378">Hydrolase</keyword>
<dbReference type="SUPFAM" id="SSF53649">
    <property type="entry name" value="Alkaline phosphatase-like"/>
    <property type="match status" value="1"/>
</dbReference>
<comment type="similarity">
    <text evidence="2 16">Belongs to the alkaline phosphatase family.</text>
</comment>
<dbReference type="Gene3D" id="3.40.720.10">
    <property type="entry name" value="Alkaline Phosphatase, subunit A"/>
    <property type="match status" value="1"/>
</dbReference>
<comment type="subunit">
    <text evidence="3">Homodimer.</text>
</comment>
<evidence type="ECO:0000256" key="14">
    <source>
        <dbReference type="PIRSR" id="PIRSR601952-1"/>
    </source>
</evidence>
<reference evidence="19" key="3">
    <citation type="submission" date="2025-09" db="UniProtKB">
        <authorList>
            <consortium name="Ensembl"/>
        </authorList>
    </citation>
    <scope>IDENTIFICATION</scope>
</reference>
<evidence type="ECO:0000256" key="6">
    <source>
        <dbReference type="ARBA" id="ARBA00022622"/>
    </source>
</evidence>
<evidence type="ECO:0000256" key="9">
    <source>
        <dbReference type="ARBA" id="ARBA00022833"/>
    </source>
</evidence>
<evidence type="ECO:0000256" key="8">
    <source>
        <dbReference type="ARBA" id="ARBA00022801"/>
    </source>
</evidence>
<dbReference type="Ensembl" id="ENSECRT00000009919.1">
    <property type="protein sequence ID" value="ENSECRP00000009754.1"/>
    <property type="gene ID" value="ENSECRG00000006541.1"/>
</dbReference>
<keyword evidence="20" id="KW-1185">Reference proteome</keyword>
<evidence type="ECO:0000256" key="5">
    <source>
        <dbReference type="ARBA" id="ARBA00022475"/>
    </source>
</evidence>
<dbReference type="GO" id="GO:0046872">
    <property type="term" value="F:metal ion binding"/>
    <property type="evidence" value="ECO:0007669"/>
    <property type="project" value="UniProtKB-KW"/>
</dbReference>
<keyword evidence="6" id="KW-0336">GPI-anchor</keyword>
<evidence type="ECO:0000256" key="17">
    <source>
        <dbReference type="RuleBase" id="RU003947"/>
    </source>
</evidence>
<feature type="binding site" evidence="15">
    <location>
        <position position="380"/>
    </location>
    <ligand>
        <name>Zn(2+)</name>
        <dbReference type="ChEBI" id="CHEBI:29105"/>
        <label>2</label>
    </ligand>
</feature>
<feature type="binding site" evidence="15">
    <location>
        <position position="342"/>
    </location>
    <ligand>
        <name>Zn(2+)</name>
        <dbReference type="ChEBI" id="CHEBI:29105"/>
        <label>2</label>
    </ligand>
</feature>
<evidence type="ECO:0000256" key="2">
    <source>
        <dbReference type="ARBA" id="ARBA00005984"/>
    </source>
</evidence>
<reference evidence="19" key="2">
    <citation type="submission" date="2025-08" db="UniProtKB">
        <authorList>
            <consortium name="Ensembl"/>
        </authorList>
    </citation>
    <scope>IDENTIFICATION</scope>
</reference>
<evidence type="ECO:0000256" key="18">
    <source>
        <dbReference type="SAM" id="SignalP"/>
    </source>
</evidence>
<evidence type="ECO:0000313" key="19">
    <source>
        <dbReference type="Ensembl" id="ENSECRP00000009754.1"/>
    </source>
</evidence>
<protein>
    <recommendedName>
        <fullName evidence="4 17">Alkaline phosphatase</fullName>
        <ecNumber evidence="4 17">3.1.3.1</ecNumber>
    </recommendedName>
</protein>
<feature type="binding site" evidence="15">
    <location>
        <position position="379"/>
    </location>
    <ligand>
        <name>Zn(2+)</name>
        <dbReference type="ChEBI" id="CHEBI:29105"/>
        <label>2</label>
    </ligand>
</feature>
<keyword evidence="11" id="KW-0472">Membrane</keyword>
<organism evidence="19 20">
    <name type="scientific">Erpetoichthys calabaricus</name>
    <name type="common">Rope fish</name>
    <name type="synonym">Calamoichthys calabaricus</name>
    <dbReference type="NCBI Taxonomy" id="27687"/>
    <lineage>
        <taxon>Eukaryota</taxon>
        <taxon>Metazoa</taxon>
        <taxon>Chordata</taxon>
        <taxon>Craniata</taxon>
        <taxon>Vertebrata</taxon>
        <taxon>Euteleostomi</taxon>
        <taxon>Actinopterygii</taxon>
        <taxon>Polypteriformes</taxon>
        <taxon>Polypteridae</taxon>
        <taxon>Erpetoichthys</taxon>
    </lineage>
</organism>
<keyword evidence="18" id="KW-0732">Signal</keyword>
<dbReference type="GeneTree" id="ENSGT00950000183063"/>
<keyword evidence="13" id="KW-0449">Lipoprotein</keyword>
<evidence type="ECO:0000256" key="15">
    <source>
        <dbReference type="PIRSR" id="PIRSR601952-2"/>
    </source>
</evidence>
<dbReference type="SMART" id="SM00098">
    <property type="entry name" value="alkPPc"/>
    <property type="match status" value="1"/>
</dbReference>
<dbReference type="Proteomes" id="UP000694620">
    <property type="component" value="Chromosome 2"/>
</dbReference>
<proteinExistence type="inferred from homology"/>
<comment type="cofactor">
    <cofactor evidence="15">
        <name>Zn(2+)</name>
        <dbReference type="ChEBI" id="CHEBI:29105"/>
    </cofactor>
    <text evidence="15">Binds 2 Zn(2+) ions.</text>
</comment>
<evidence type="ECO:0000256" key="13">
    <source>
        <dbReference type="ARBA" id="ARBA00023288"/>
    </source>
</evidence>
<feature type="binding site" evidence="15">
    <location>
        <position position="176"/>
    </location>
    <ligand>
        <name>Mg(2+)</name>
        <dbReference type="ChEBI" id="CHEBI:18420"/>
    </ligand>
</feature>
<feature type="binding site" evidence="15">
    <location>
        <position position="454"/>
    </location>
    <ligand>
        <name>Zn(2+)</name>
        <dbReference type="ChEBI" id="CHEBI:29105"/>
        <label>2</label>
    </ligand>
</feature>
<dbReference type="EC" id="3.1.3.1" evidence="4 17"/>
<dbReference type="PROSITE" id="PS00123">
    <property type="entry name" value="ALKALINE_PHOSPHATASE"/>
    <property type="match status" value="1"/>
</dbReference>
<reference evidence="19" key="1">
    <citation type="submission" date="2021-06" db="EMBL/GenBank/DDBJ databases">
        <authorList>
            <consortium name="Wellcome Sanger Institute Data Sharing"/>
        </authorList>
    </citation>
    <scope>NUCLEOTIDE SEQUENCE [LARGE SCALE GENOMIC DNA]</scope>
</reference>
<keyword evidence="12" id="KW-0325">Glycoprotein</keyword>
<dbReference type="InterPro" id="IPR018299">
    <property type="entry name" value="Alkaline_phosphatase_AS"/>
</dbReference>
<accession>A0A8C4S1P1</accession>
<dbReference type="PANTHER" id="PTHR11596">
    <property type="entry name" value="ALKALINE PHOSPHATASE"/>
    <property type="match status" value="1"/>
</dbReference>
<keyword evidence="7 15" id="KW-0479">Metal-binding</keyword>
<dbReference type="PANTHER" id="PTHR11596:SF94">
    <property type="entry name" value="ALKALINE PHOSPHATASE"/>
    <property type="match status" value="1"/>
</dbReference>
<evidence type="ECO:0000256" key="11">
    <source>
        <dbReference type="ARBA" id="ARBA00023136"/>
    </source>
</evidence>
<keyword evidence="5" id="KW-1003">Cell membrane</keyword>
<feature type="signal peptide" evidence="18">
    <location>
        <begin position="1"/>
        <end position="23"/>
    </location>
</feature>
<dbReference type="PRINTS" id="PR00113">
    <property type="entry name" value="ALKPHPHTASE"/>
</dbReference>
<dbReference type="AlphaFoldDB" id="A0A8C4S1P1"/>
<evidence type="ECO:0000256" key="7">
    <source>
        <dbReference type="ARBA" id="ARBA00022723"/>
    </source>
</evidence>
<dbReference type="FunFam" id="3.40.720.10:FF:000008">
    <property type="entry name" value="Alkaline phosphatase"/>
    <property type="match status" value="1"/>
</dbReference>
<comment type="subcellular location">
    <subcellularLocation>
        <location evidence="1">Cell membrane</location>
        <topology evidence="1">Lipid-anchor</topology>
        <topology evidence="1">GPI-anchor</topology>
    </subcellularLocation>
</comment>
<evidence type="ECO:0000256" key="12">
    <source>
        <dbReference type="ARBA" id="ARBA00023180"/>
    </source>
</evidence>
<dbReference type="GO" id="GO:0004035">
    <property type="term" value="F:alkaline phosphatase activity"/>
    <property type="evidence" value="ECO:0007669"/>
    <property type="project" value="UniProtKB-EC"/>
</dbReference>
<feature type="binding site" evidence="15">
    <location>
        <position position="65"/>
    </location>
    <ligand>
        <name>Zn(2+)</name>
        <dbReference type="ChEBI" id="CHEBI:29105"/>
        <label>2</label>
    </ligand>
</feature>
<dbReference type="GO" id="GO:0005886">
    <property type="term" value="C:plasma membrane"/>
    <property type="evidence" value="ECO:0007669"/>
    <property type="project" value="UniProtKB-SubCell"/>
</dbReference>
<feature type="binding site" evidence="15">
    <location>
        <position position="338"/>
    </location>
    <ligand>
        <name>Zn(2+)</name>
        <dbReference type="ChEBI" id="CHEBI:29105"/>
        <label>2</label>
    </ligand>
</feature>
<evidence type="ECO:0000256" key="4">
    <source>
        <dbReference type="ARBA" id="ARBA00012647"/>
    </source>
</evidence>
<dbReference type="Pfam" id="PF00245">
    <property type="entry name" value="Alk_phosphatase"/>
    <property type="match status" value="1"/>
</dbReference>
<evidence type="ECO:0000256" key="1">
    <source>
        <dbReference type="ARBA" id="ARBA00004609"/>
    </source>
</evidence>
<sequence length="526" mass="57602">MDHSKTWLALGLLLCCYMKLSYGIIPEEEQDPSFWNVKAKQSLQNALELSHNYHKAKNLILFLGDGMGVPTVTAARIYKGQLNNQPGEETILAMDKFPYVALSKTYNVDHQVPDSAGTATAYLCGVKGNYGTMGLSAAARRFQCNTTKGNEVYSLLHRAKAAGKSVGIVTTTRVQHASPGAAYAHIANRDWYSDADMPASERNAGCKDIAFQLINNTDINVILGGGRKYMTPNGTKDPEYDKDSSQSGIRLDGKNLIQEWLKQRQGAKYVWNKSDFDKVDVKTTDYLMGLFEPGDMKYELNRNNTTDPSLIEMTEKAIGILSKNPKGFYLFVEGGRIDHGHHDGKAKQALTEAVIFDRTIQRSSELTSDLDTLSVVTADHSHVFTFGGYTLRGNSIFGFAPENSTDKKPYTSILYGNGPGYALENGNRPLVNISTAENNDYTQQAAVPLDSETHGGEDVAIFAKGPMAHLFHGVQEQSYIPHVMAYAACIDPYTDCQLDPAGGASTIGPSCFNLSVLSMLLILVNV</sequence>
<feature type="binding site" evidence="15">
    <location>
        <position position="333"/>
    </location>
    <ligand>
        <name>Mg(2+)</name>
        <dbReference type="ChEBI" id="CHEBI:18420"/>
    </ligand>
</feature>
<dbReference type="CDD" id="cd16012">
    <property type="entry name" value="ALP"/>
    <property type="match status" value="1"/>
</dbReference>
<evidence type="ECO:0000256" key="16">
    <source>
        <dbReference type="RuleBase" id="RU003946"/>
    </source>
</evidence>
<evidence type="ECO:0000256" key="3">
    <source>
        <dbReference type="ARBA" id="ARBA00011738"/>
    </source>
</evidence>
<dbReference type="GO" id="GO:0098552">
    <property type="term" value="C:side of membrane"/>
    <property type="evidence" value="ECO:0007669"/>
    <property type="project" value="UniProtKB-KW"/>
</dbReference>
<keyword evidence="10 15" id="KW-0460">Magnesium</keyword>
<dbReference type="InterPro" id="IPR017850">
    <property type="entry name" value="Alkaline_phosphatase_core_sf"/>
</dbReference>
<feature type="active site" description="Phosphoserine intermediate" evidence="14">
    <location>
        <position position="115"/>
    </location>
</feature>
<comment type="cofactor">
    <cofactor evidence="15">
        <name>Mg(2+)</name>
        <dbReference type="ChEBI" id="CHEBI:18420"/>
    </cofactor>
    <text evidence="15">Binds 1 Mg(2+) ion.</text>
</comment>
<feature type="binding site" evidence="15">
    <location>
        <position position="65"/>
    </location>
    <ligand>
        <name>Mg(2+)</name>
        <dbReference type="ChEBI" id="CHEBI:18420"/>
    </ligand>
</feature>
<feature type="chain" id="PRO_5034058103" description="Alkaline phosphatase" evidence="18">
    <location>
        <begin position="24"/>
        <end position="526"/>
    </location>
</feature>
<name>A0A8C4S1P1_ERPCA</name>
<dbReference type="InterPro" id="IPR001952">
    <property type="entry name" value="Alkaline_phosphatase"/>
</dbReference>
<feature type="binding site" evidence="15">
    <location>
        <position position="178"/>
    </location>
    <ligand>
        <name>Mg(2+)</name>
        <dbReference type="ChEBI" id="CHEBI:18420"/>
    </ligand>
</feature>